<evidence type="ECO:0000313" key="4">
    <source>
        <dbReference type="Proteomes" id="UP001161325"/>
    </source>
</evidence>
<dbReference type="InterPro" id="IPR052917">
    <property type="entry name" value="Stress-Dev_Protein"/>
</dbReference>
<reference evidence="3" key="1">
    <citation type="submission" date="2022-08" db="EMBL/GenBank/DDBJ databases">
        <title>Draft genome sequencing of Roseisolibacter agri AW1220.</title>
        <authorList>
            <person name="Tobiishi Y."/>
            <person name="Tonouchi A."/>
        </authorList>
    </citation>
    <scope>NUCLEOTIDE SEQUENCE</scope>
    <source>
        <strain evidence="3">AW1220</strain>
    </source>
</reference>
<dbReference type="InterPro" id="IPR038725">
    <property type="entry name" value="YdaG_split_barrel_FMN-bd"/>
</dbReference>
<proteinExistence type="predicted"/>
<dbReference type="InterPro" id="IPR012349">
    <property type="entry name" value="Split_barrel_FMN-bd"/>
</dbReference>
<dbReference type="Pfam" id="PF16242">
    <property type="entry name" value="Pyrid_ox_like"/>
    <property type="match status" value="1"/>
</dbReference>
<dbReference type="PANTHER" id="PTHR34818">
    <property type="entry name" value="PROTEIN BLI-3"/>
    <property type="match status" value="1"/>
</dbReference>
<gene>
    <name evidence="3" type="ORF">rosag_44320</name>
</gene>
<keyword evidence="4" id="KW-1185">Reference proteome</keyword>
<sequence length="204" mass="23086">MSDASKTDRTQDRNWDNEVPLEKKLDDLYALVDGIEVALFTTRRPDGHLVTRPMQVQRRTAGTDLWFMTNIESHKLEELVTDPHVNCGFYKDRTREWVSVSGTARVTQDKQIIHDLYQADWRAWLGDEGGARDGGPDDPRIALVLVEAHSVIYSKQDRPTPMVLFELAKGIATGQQPKVADMRSLDESELQRAAKVEDPRPSSA</sequence>
<dbReference type="PANTHER" id="PTHR34818:SF1">
    <property type="entry name" value="PROTEIN BLI-3"/>
    <property type="match status" value="1"/>
</dbReference>
<protein>
    <recommendedName>
        <fullName evidence="2">General stress protein FMN-binding split barrel domain-containing protein</fullName>
    </recommendedName>
</protein>
<evidence type="ECO:0000313" key="3">
    <source>
        <dbReference type="EMBL" id="GLC27919.1"/>
    </source>
</evidence>
<organism evidence="3 4">
    <name type="scientific">Roseisolibacter agri</name>
    <dbReference type="NCBI Taxonomy" id="2014610"/>
    <lineage>
        <taxon>Bacteria</taxon>
        <taxon>Pseudomonadati</taxon>
        <taxon>Gemmatimonadota</taxon>
        <taxon>Gemmatimonadia</taxon>
        <taxon>Gemmatimonadales</taxon>
        <taxon>Gemmatimonadaceae</taxon>
        <taxon>Roseisolibacter</taxon>
    </lineage>
</organism>
<accession>A0AA37Q7C6</accession>
<dbReference type="Proteomes" id="UP001161325">
    <property type="component" value="Unassembled WGS sequence"/>
</dbReference>
<feature type="domain" description="General stress protein FMN-binding split barrel" evidence="2">
    <location>
        <begin position="25"/>
        <end position="177"/>
    </location>
</feature>
<dbReference type="AlphaFoldDB" id="A0AA37Q7C6"/>
<feature type="region of interest" description="Disordered" evidence="1">
    <location>
        <begin position="174"/>
        <end position="204"/>
    </location>
</feature>
<comment type="caution">
    <text evidence="3">The sequence shown here is derived from an EMBL/GenBank/DDBJ whole genome shotgun (WGS) entry which is preliminary data.</text>
</comment>
<dbReference type="EMBL" id="BRXS01000007">
    <property type="protein sequence ID" value="GLC27919.1"/>
    <property type="molecule type" value="Genomic_DNA"/>
</dbReference>
<dbReference type="Gene3D" id="2.30.110.10">
    <property type="entry name" value="Electron Transport, Fmn-binding Protein, Chain A"/>
    <property type="match status" value="1"/>
</dbReference>
<dbReference type="RefSeq" id="WP_284352348.1">
    <property type="nucleotide sequence ID" value="NZ_BRXS01000007.1"/>
</dbReference>
<dbReference type="SUPFAM" id="SSF50475">
    <property type="entry name" value="FMN-binding split barrel"/>
    <property type="match status" value="1"/>
</dbReference>
<feature type="compositionally biased region" description="Basic and acidic residues" evidence="1">
    <location>
        <begin position="180"/>
        <end position="204"/>
    </location>
</feature>
<evidence type="ECO:0000256" key="1">
    <source>
        <dbReference type="SAM" id="MobiDB-lite"/>
    </source>
</evidence>
<name>A0AA37Q7C6_9BACT</name>
<evidence type="ECO:0000259" key="2">
    <source>
        <dbReference type="Pfam" id="PF16242"/>
    </source>
</evidence>